<evidence type="ECO:0000256" key="1">
    <source>
        <dbReference type="SAM" id="MobiDB-lite"/>
    </source>
</evidence>
<proteinExistence type="predicted"/>
<dbReference type="Pfam" id="PF05013">
    <property type="entry name" value="FGase"/>
    <property type="match status" value="1"/>
</dbReference>
<evidence type="ECO:0000313" key="2">
    <source>
        <dbReference type="EMBL" id="GHA04292.1"/>
    </source>
</evidence>
<gene>
    <name evidence="2" type="ORF">GCM10011617_26640</name>
</gene>
<dbReference type="AlphaFoldDB" id="A0A918RQ13"/>
<feature type="region of interest" description="Disordered" evidence="1">
    <location>
        <begin position="1"/>
        <end position="29"/>
    </location>
</feature>
<organism evidence="2 3">
    <name type="scientific">Novosphingobium arvoryzae</name>
    <dbReference type="NCBI Taxonomy" id="1256514"/>
    <lineage>
        <taxon>Bacteria</taxon>
        <taxon>Pseudomonadati</taxon>
        <taxon>Pseudomonadota</taxon>
        <taxon>Alphaproteobacteria</taxon>
        <taxon>Sphingomonadales</taxon>
        <taxon>Sphingomonadaceae</taxon>
        <taxon>Novosphingobium</taxon>
    </lineage>
</organism>
<dbReference type="EMBL" id="BMZD01000007">
    <property type="protein sequence ID" value="GHA04292.1"/>
    <property type="molecule type" value="Genomic_DNA"/>
</dbReference>
<sequence>MPPGDSPETAGSLRIEGGSIPGGHGTPAFTLTAPRPSAVPILIAVPHAGRAYPGSLLERMRNPGFAALKLEDRYVDRLAERVAAQTGAALLIAHAPRAMIDLNRAIADIDWDMFARGKPDSVGSYTPGLRARSGLGLIPRRLPGFGELWKRRHDEADLAARIGGIHDPYHGALERALADLRDRWGAALLLDLHSMPPLGFQGGVPAPEFVLGDRFGASCHGALMGSCFGYFSEMRRGVAHNRPYAGGYVLERHARPREGIHAFQLEIDRSSYLDSRLVEPGKGFAAMVHLLTGLVRRLAGEVAEIGQLDSRSRWADAAQ</sequence>
<dbReference type="SUPFAM" id="SSF53187">
    <property type="entry name" value="Zn-dependent exopeptidases"/>
    <property type="match status" value="1"/>
</dbReference>
<dbReference type="Gene3D" id="3.40.630.40">
    <property type="entry name" value="Zn-dependent exopeptidases"/>
    <property type="match status" value="1"/>
</dbReference>
<protein>
    <submittedName>
        <fullName evidence="2">N-formylglutamate amidohydrolase</fullName>
    </submittedName>
</protein>
<comment type="caution">
    <text evidence="2">The sequence shown here is derived from an EMBL/GenBank/DDBJ whole genome shotgun (WGS) entry which is preliminary data.</text>
</comment>
<accession>A0A918RQ13</accession>
<dbReference type="InterPro" id="IPR007709">
    <property type="entry name" value="N-FG_amidohydro"/>
</dbReference>
<keyword evidence="3" id="KW-1185">Reference proteome</keyword>
<dbReference type="Proteomes" id="UP000634139">
    <property type="component" value="Unassembled WGS sequence"/>
</dbReference>
<reference evidence="2" key="1">
    <citation type="journal article" date="2014" name="Int. J. Syst. Evol. Microbiol.">
        <title>Complete genome sequence of Corynebacterium casei LMG S-19264T (=DSM 44701T), isolated from a smear-ripened cheese.</title>
        <authorList>
            <consortium name="US DOE Joint Genome Institute (JGI-PGF)"/>
            <person name="Walter F."/>
            <person name="Albersmeier A."/>
            <person name="Kalinowski J."/>
            <person name="Ruckert C."/>
        </authorList>
    </citation>
    <scope>NUCLEOTIDE SEQUENCE</scope>
    <source>
        <strain evidence="2">KCTC 32422</strain>
    </source>
</reference>
<reference evidence="2" key="2">
    <citation type="submission" date="2020-09" db="EMBL/GenBank/DDBJ databases">
        <authorList>
            <person name="Sun Q."/>
            <person name="Kim S."/>
        </authorList>
    </citation>
    <scope>NUCLEOTIDE SEQUENCE</scope>
    <source>
        <strain evidence="2">KCTC 32422</strain>
    </source>
</reference>
<evidence type="ECO:0000313" key="3">
    <source>
        <dbReference type="Proteomes" id="UP000634139"/>
    </source>
</evidence>
<name>A0A918RQ13_9SPHN</name>